<evidence type="ECO:0000313" key="4">
    <source>
        <dbReference type="Proteomes" id="UP000037977"/>
    </source>
</evidence>
<dbReference type="GO" id="GO:0051607">
    <property type="term" value="P:defense response to virus"/>
    <property type="evidence" value="ECO:0007669"/>
    <property type="project" value="UniProtKB-KW"/>
</dbReference>
<protein>
    <submittedName>
        <fullName evidence="3">CRISPR-associated protein</fullName>
    </submittedName>
</protein>
<proteinExistence type="predicted"/>
<evidence type="ECO:0000313" key="3">
    <source>
        <dbReference type="EMBL" id="KOY83410.1"/>
    </source>
</evidence>
<keyword evidence="1" id="KW-0051">Antiviral defense</keyword>
<dbReference type="InterPro" id="IPR010154">
    <property type="entry name" value="CRISPR-assoc_Cas7/Cst2/DevR"/>
</dbReference>
<sequence length="292" mass="32678">MNKKGLTISIIFEAESANYGEGVGNVASLKKISRGDHEVYTYISRQALRYNIVDQMGVNNTPLGVDGSVIQFHPETTIADYPEIDLFGYMKTVKPTKTRAAVARLSNAVALESYNTDLEFLTNKGLFDRHQSAATGGELRGGNIAQSEIHKSFYAYTLTIDLDKVGIDANDQIEIPLEERANRVISLLRTLKFLYRDIKGRRENLAPILAIGGVYDLKNPFFENRLKLQNNRLAVSTVEGILALDIHIQENTHVGLVKGLLANDDEIEQHLQARPMADFFVQLEQAVTDYYK</sequence>
<name>A0A0M9DMI2_9BACI</name>
<dbReference type="InterPro" id="IPR013414">
    <property type="entry name" value="Cas7/Cst2/DevR_sub_I-B/Tneap"/>
</dbReference>
<comment type="function">
    <text evidence="2">CRISPR (clustered regularly interspaced short palindromic repeat) is an adaptive immune system that provides protection against mobile genetic elements (viruses, transposable elements and conjugative plasmids). CRISPR clusters contain spacers, sequences complementary to antecedent mobile elements, and target invading nucleic acids. CRISPR clusters are transcribed and processed into CRISPR RNA (crRNA).</text>
</comment>
<evidence type="ECO:0000256" key="1">
    <source>
        <dbReference type="ARBA" id="ARBA00023118"/>
    </source>
</evidence>
<reference evidence="3 4" key="1">
    <citation type="submission" date="2015-07" db="EMBL/GenBank/DDBJ databases">
        <title>Genome sequencing project for genomic taxonomy and phylogenomics of Bacillus-like bacteria.</title>
        <authorList>
            <person name="Liu B."/>
            <person name="Wang J."/>
            <person name="Zhu Y."/>
            <person name="Liu G."/>
            <person name="Chen Q."/>
            <person name="Chen Z."/>
            <person name="Che J."/>
            <person name="Ge C."/>
            <person name="Shi H."/>
            <person name="Pan Z."/>
            <person name="Liu X."/>
        </authorList>
    </citation>
    <scope>NUCLEOTIDE SEQUENCE [LARGE SCALE GENOMIC DNA]</scope>
    <source>
        <strain evidence="3 4">DSM 54</strain>
    </source>
</reference>
<comment type="caution">
    <text evidence="3">The sequence shown here is derived from an EMBL/GenBank/DDBJ whole genome shotgun (WGS) entry which is preliminary data.</text>
</comment>
<dbReference type="EMBL" id="LGCI01000005">
    <property type="protein sequence ID" value="KOY83410.1"/>
    <property type="molecule type" value="Genomic_DNA"/>
</dbReference>
<dbReference type="Proteomes" id="UP000037977">
    <property type="component" value="Unassembled WGS sequence"/>
</dbReference>
<dbReference type="NCBIfam" id="TIGR02585">
    <property type="entry name" value="cas_Cst2_DevR"/>
    <property type="match status" value="1"/>
</dbReference>
<dbReference type="STRING" id="33935.ADM90_09110"/>
<gene>
    <name evidence="3" type="ORF">ADM90_09110</name>
</gene>
<accession>A0A0M9DMI2</accession>
<dbReference type="AlphaFoldDB" id="A0A0M9DMI2"/>
<dbReference type="PATRIC" id="fig|33935.3.peg.1308"/>
<organism evidence="3 4">
    <name type="scientific">Lysinibacillus macroides</name>
    <dbReference type="NCBI Taxonomy" id="33935"/>
    <lineage>
        <taxon>Bacteria</taxon>
        <taxon>Bacillati</taxon>
        <taxon>Bacillota</taxon>
        <taxon>Bacilli</taxon>
        <taxon>Bacillales</taxon>
        <taxon>Bacillaceae</taxon>
        <taxon>Lysinibacillus</taxon>
    </lineage>
</organism>
<dbReference type="OrthoDB" id="9781560at2"/>
<dbReference type="NCBIfam" id="TIGR01875">
    <property type="entry name" value="cas_MJ0381"/>
    <property type="match status" value="1"/>
</dbReference>
<evidence type="ECO:0000256" key="2">
    <source>
        <dbReference type="ARBA" id="ARBA00025626"/>
    </source>
</evidence>
<dbReference type="Pfam" id="PF01905">
    <property type="entry name" value="DevR"/>
    <property type="match status" value="1"/>
</dbReference>
<keyword evidence="4" id="KW-1185">Reference proteome</keyword>
<dbReference type="RefSeq" id="WP_053994653.1">
    <property type="nucleotide sequence ID" value="NZ_CP065643.1"/>
</dbReference>